<name>A0A6N3HCQ2_CLOBU</name>
<sequence>MKKNRDLISDVLLNCNNEVRSADDTLNKVNDYADELYSNNEYRLIEDDIEKYINEIRNQSDDKVIVIVDKLIESIILRKLMIEEFFYKCGFDDGMLSVS</sequence>
<evidence type="ECO:0000313" key="1">
    <source>
        <dbReference type="EMBL" id="VYU74262.1"/>
    </source>
</evidence>
<proteinExistence type="predicted"/>
<reference evidence="1" key="1">
    <citation type="submission" date="2019-11" db="EMBL/GenBank/DDBJ databases">
        <authorList>
            <person name="Feng L."/>
        </authorList>
    </citation>
    <scope>NUCLEOTIDE SEQUENCE</scope>
    <source>
        <strain evidence="1">CButyricumLFYP62</strain>
    </source>
</reference>
<gene>
    <name evidence="1" type="ORF">CBLFYP62_03710</name>
</gene>
<dbReference type="RefSeq" id="WP_045144140.1">
    <property type="nucleotide sequence ID" value="NZ_CACRTU010000048.1"/>
</dbReference>
<dbReference type="EMBL" id="CACRTU010000048">
    <property type="protein sequence ID" value="VYU74262.1"/>
    <property type="molecule type" value="Genomic_DNA"/>
</dbReference>
<dbReference type="AlphaFoldDB" id="A0A6N3HCQ2"/>
<organism evidence="1">
    <name type="scientific">Clostridium butyricum</name>
    <dbReference type="NCBI Taxonomy" id="1492"/>
    <lineage>
        <taxon>Bacteria</taxon>
        <taxon>Bacillati</taxon>
        <taxon>Bacillota</taxon>
        <taxon>Clostridia</taxon>
        <taxon>Eubacteriales</taxon>
        <taxon>Clostridiaceae</taxon>
        <taxon>Clostridium</taxon>
    </lineage>
</organism>
<accession>A0A6N3HCQ2</accession>
<protein>
    <submittedName>
        <fullName evidence="1">Uncharacterized protein</fullName>
    </submittedName>
</protein>